<evidence type="ECO:0000256" key="2">
    <source>
        <dbReference type="ARBA" id="ARBA00022771"/>
    </source>
</evidence>
<protein>
    <recommendedName>
        <fullName evidence="7">MYND-type domain-containing protein</fullName>
    </recommendedName>
</protein>
<dbReference type="InterPro" id="IPR002893">
    <property type="entry name" value="Znf_MYND"/>
</dbReference>
<dbReference type="PROSITE" id="PS50865">
    <property type="entry name" value="ZF_MYND_2"/>
    <property type="match status" value="1"/>
</dbReference>
<dbReference type="CDD" id="cd20071">
    <property type="entry name" value="SET_SMYD"/>
    <property type="match status" value="1"/>
</dbReference>
<dbReference type="Gene3D" id="1.25.40.10">
    <property type="entry name" value="Tetratricopeptide repeat domain"/>
    <property type="match status" value="1"/>
</dbReference>
<organism evidence="8">
    <name type="scientific">Absidia glauca</name>
    <name type="common">Pin mould</name>
    <dbReference type="NCBI Taxonomy" id="4829"/>
    <lineage>
        <taxon>Eukaryota</taxon>
        <taxon>Fungi</taxon>
        <taxon>Fungi incertae sedis</taxon>
        <taxon>Mucoromycota</taxon>
        <taxon>Mucoromycotina</taxon>
        <taxon>Mucoromycetes</taxon>
        <taxon>Mucorales</taxon>
        <taxon>Cunninghamellaceae</taxon>
        <taxon>Absidia</taxon>
    </lineage>
</organism>
<dbReference type="Gene3D" id="2.170.270.10">
    <property type="entry name" value="SET domain"/>
    <property type="match status" value="1"/>
</dbReference>
<dbReference type="InParanoid" id="A0A163ITJ0"/>
<evidence type="ECO:0000256" key="4">
    <source>
        <dbReference type="PROSITE-ProRule" id="PRU00134"/>
    </source>
</evidence>
<dbReference type="PANTHER" id="PTHR12197:SF251">
    <property type="entry name" value="EG:BACR7C10.4 PROTEIN"/>
    <property type="match status" value="1"/>
</dbReference>
<dbReference type="InterPro" id="IPR001214">
    <property type="entry name" value="SET_dom"/>
</dbReference>
<dbReference type="InterPro" id="IPR011990">
    <property type="entry name" value="TPR-like_helical_dom_sf"/>
</dbReference>
<name>A0A163ITJ0_ABSGL</name>
<dbReference type="SUPFAM" id="SSF144232">
    <property type="entry name" value="HIT/MYND zinc finger-like"/>
    <property type="match status" value="1"/>
</dbReference>
<evidence type="ECO:0000256" key="6">
    <source>
        <dbReference type="SAM" id="Phobius"/>
    </source>
</evidence>
<keyword evidence="2 4" id="KW-0863">Zinc-finger</keyword>
<dbReference type="AlphaFoldDB" id="A0A163ITJ0"/>
<gene>
    <name evidence="8" type="primary">ABSGL_00528.1 scaffold 832</name>
</gene>
<dbReference type="SUPFAM" id="SSF82199">
    <property type="entry name" value="SET domain"/>
    <property type="match status" value="1"/>
</dbReference>
<feature type="compositionally biased region" description="Polar residues" evidence="5">
    <location>
        <begin position="150"/>
        <end position="176"/>
    </location>
</feature>
<dbReference type="STRING" id="4829.A0A163ITJ0"/>
<dbReference type="GO" id="GO:0005634">
    <property type="term" value="C:nucleus"/>
    <property type="evidence" value="ECO:0007669"/>
    <property type="project" value="TreeGrafter"/>
</dbReference>
<dbReference type="Gene3D" id="6.10.140.2220">
    <property type="match status" value="1"/>
</dbReference>
<sequence>MISLKDYFEDLGLGVNGRTLVALKPFPAGTTLLEQSPLTQVPLPSIRRQRCNYCLRRAALQCCGRCRSAYFCSNTCFRNAWLHYHHVLCEPLEYDTYTNVDADRWLLERAALTLHSHARLNKHNSHSPSHLKYAIQALEVHPQPDDGSAIINNTAPTSTKAPGTVSKASSEPSALTPTLPPVDHPPSVWLPTTTPGAITTSCPSVPIDFDAVSEMMAPFDCPFTADELSVVQEQISLSRFDILDPEQHMDKVGYGVYPLTTLYIQHSCRPNTGATYRQDKQCLVTLEDIAPGDIITISYVDLTLPKQARMDDLRLRFGPDYDCVCSRCQGEFACLDTLLERGQVGGSNYLRLDQATTVLEEDIKQWRILDTVKQGMDDAALPTTPDDATLHPSDFTHFVSRSVAPDIFLEGTDAVVTRHLGINTLETFSAFAKEARKEFAKGTIPVVQALLQCKSVPAFSVNMIRAAEVALRQLMDQQEWVEAAKYATYLFVVYRLVYPPLHPVCSFHTIILAKTCWNSMIQLELAGIDHKLIYLIDVATGFLGINAAIVYSGQAASAWYYINLLFTVLVCVGGVMGMFGSCFSSRKFAKTFSVVVWVNCTLTMLKYVICLALMISHRYDITRSCLRSGFIGFSNSQSSITPAIIPNSPYYAPVRFPGTLNAHATSEGDCEASLKAFLITFGVVGLVIQILQFYFATVVSAYASRLRNGARHHRLHDQQIKDFEESRYHMSTVY</sequence>
<keyword evidence="1" id="KW-0479">Metal-binding</keyword>
<accession>A0A163ITJ0</accession>
<evidence type="ECO:0000313" key="9">
    <source>
        <dbReference type="Proteomes" id="UP000078561"/>
    </source>
</evidence>
<reference evidence="8" key="1">
    <citation type="submission" date="2016-04" db="EMBL/GenBank/DDBJ databases">
        <authorList>
            <person name="Evans L.H."/>
            <person name="Alamgir A."/>
            <person name="Owens N."/>
            <person name="Weber N.D."/>
            <person name="Virtaneva K."/>
            <person name="Barbian K."/>
            <person name="Babar A."/>
            <person name="Rosenke K."/>
        </authorList>
    </citation>
    <scope>NUCLEOTIDE SEQUENCE [LARGE SCALE GENOMIC DNA]</scope>
    <source>
        <strain evidence="8">CBS 101.48</strain>
    </source>
</reference>
<keyword evidence="6" id="KW-0812">Transmembrane</keyword>
<keyword evidence="6" id="KW-0472">Membrane</keyword>
<dbReference type="OrthoDB" id="5945798at2759"/>
<feature type="domain" description="MYND-type" evidence="7">
    <location>
        <begin position="51"/>
        <end position="89"/>
    </location>
</feature>
<dbReference type="EMBL" id="LT550270">
    <property type="protein sequence ID" value="SAL95210.1"/>
    <property type="molecule type" value="Genomic_DNA"/>
</dbReference>
<dbReference type="Pfam" id="PF00856">
    <property type="entry name" value="SET"/>
    <property type="match status" value="1"/>
</dbReference>
<feature type="transmembrane region" description="Helical" evidence="6">
    <location>
        <begin position="558"/>
        <end position="580"/>
    </location>
</feature>
<dbReference type="PANTHER" id="PTHR12197">
    <property type="entry name" value="HISTONE-LYSINE N-METHYLTRANSFERASE SMYD"/>
    <property type="match status" value="1"/>
</dbReference>
<dbReference type="Proteomes" id="UP000078561">
    <property type="component" value="Unassembled WGS sequence"/>
</dbReference>
<evidence type="ECO:0000313" key="8">
    <source>
        <dbReference type="EMBL" id="SAL95210.1"/>
    </source>
</evidence>
<feature type="region of interest" description="Disordered" evidence="5">
    <location>
        <begin position="145"/>
        <end position="187"/>
    </location>
</feature>
<evidence type="ECO:0000256" key="3">
    <source>
        <dbReference type="ARBA" id="ARBA00022833"/>
    </source>
</evidence>
<evidence type="ECO:0000256" key="1">
    <source>
        <dbReference type="ARBA" id="ARBA00022723"/>
    </source>
</evidence>
<dbReference type="InterPro" id="IPR050869">
    <property type="entry name" value="H3K4_H4K5_MeTrfase"/>
</dbReference>
<evidence type="ECO:0000256" key="5">
    <source>
        <dbReference type="SAM" id="MobiDB-lite"/>
    </source>
</evidence>
<keyword evidence="9" id="KW-1185">Reference proteome</keyword>
<feature type="transmembrane region" description="Helical" evidence="6">
    <location>
        <begin position="532"/>
        <end position="552"/>
    </location>
</feature>
<dbReference type="PROSITE" id="PS01360">
    <property type="entry name" value="ZF_MYND_1"/>
    <property type="match status" value="1"/>
</dbReference>
<evidence type="ECO:0000259" key="7">
    <source>
        <dbReference type="PROSITE" id="PS50865"/>
    </source>
</evidence>
<keyword evidence="3" id="KW-0862">Zinc</keyword>
<dbReference type="InterPro" id="IPR046341">
    <property type="entry name" value="SET_dom_sf"/>
</dbReference>
<dbReference type="GO" id="GO:0008270">
    <property type="term" value="F:zinc ion binding"/>
    <property type="evidence" value="ECO:0007669"/>
    <property type="project" value="UniProtKB-KW"/>
</dbReference>
<keyword evidence="6" id="KW-1133">Transmembrane helix</keyword>
<feature type="transmembrane region" description="Helical" evidence="6">
    <location>
        <begin position="676"/>
        <end position="703"/>
    </location>
</feature>
<proteinExistence type="predicted"/>
<feature type="transmembrane region" description="Helical" evidence="6">
    <location>
        <begin position="592"/>
        <end position="615"/>
    </location>
</feature>